<proteinExistence type="predicted"/>
<reference evidence="3 4" key="1">
    <citation type="submission" date="2024-09" db="EMBL/GenBank/DDBJ databases">
        <authorList>
            <person name="Sun Q."/>
            <person name="Mori K."/>
        </authorList>
    </citation>
    <scope>NUCLEOTIDE SEQUENCE [LARGE SCALE GENOMIC DNA]</scope>
    <source>
        <strain evidence="3 4">CCM 7468</strain>
    </source>
</reference>
<organism evidence="3 4">
    <name type="scientific">Muricoccus vinaceus</name>
    <dbReference type="NCBI Taxonomy" id="424704"/>
    <lineage>
        <taxon>Bacteria</taxon>
        <taxon>Pseudomonadati</taxon>
        <taxon>Pseudomonadota</taxon>
        <taxon>Alphaproteobacteria</taxon>
        <taxon>Acetobacterales</taxon>
        <taxon>Roseomonadaceae</taxon>
        <taxon>Muricoccus</taxon>
    </lineage>
</organism>
<feature type="region of interest" description="Disordered" evidence="2">
    <location>
        <begin position="162"/>
        <end position="183"/>
    </location>
</feature>
<sequence>MNRSAWLPPASVQPPRARRGGGAEMRLSTRGRYAVMALTEMARRGLGQTQGAPVALAEIAQAQMLSVAYMEQLFARLRRAGLVRSARGPGGGYRLSRPAGAITVAEIVEAVDDTIAGGAEAAETPDMPPDQRDLWRELGEQVRFFLSAITLQDVVDGRTLGRAVPVPGADDPSRASPSGKQGG</sequence>
<dbReference type="Proteomes" id="UP001589789">
    <property type="component" value="Unassembled WGS sequence"/>
</dbReference>
<comment type="caution">
    <text evidence="3">The sequence shown here is derived from an EMBL/GenBank/DDBJ whole genome shotgun (WGS) entry which is preliminary data.</text>
</comment>
<protein>
    <submittedName>
        <fullName evidence="3">Rrf2 family transcriptional regulator</fullName>
    </submittedName>
</protein>
<dbReference type="EMBL" id="JBHLVZ010000002">
    <property type="protein sequence ID" value="MFC0384380.1"/>
    <property type="molecule type" value="Genomic_DNA"/>
</dbReference>
<dbReference type="RefSeq" id="WP_377048435.1">
    <property type="nucleotide sequence ID" value="NZ_JBHLVZ010000002.1"/>
</dbReference>
<dbReference type="InterPro" id="IPR000944">
    <property type="entry name" value="Tscrpt_reg_Rrf2"/>
</dbReference>
<evidence type="ECO:0000313" key="4">
    <source>
        <dbReference type="Proteomes" id="UP001589789"/>
    </source>
</evidence>
<evidence type="ECO:0000256" key="1">
    <source>
        <dbReference type="ARBA" id="ARBA00023125"/>
    </source>
</evidence>
<dbReference type="NCBIfam" id="TIGR00738">
    <property type="entry name" value="rrf2_super"/>
    <property type="match status" value="1"/>
</dbReference>
<keyword evidence="4" id="KW-1185">Reference proteome</keyword>
<accession>A0ABV6IL87</accession>
<gene>
    <name evidence="3" type="ORF">ACFFIC_02305</name>
</gene>
<evidence type="ECO:0000256" key="2">
    <source>
        <dbReference type="SAM" id="MobiDB-lite"/>
    </source>
</evidence>
<dbReference type="Pfam" id="PF02082">
    <property type="entry name" value="Rrf2"/>
    <property type="match status" value="1"/>
</dbReference>
<dbReference type="SUPFAM" id="SSF46785">
    <property type="entry name" value="Winged helix' DNA-binding domain"/>
    <property type="match status" value="1"/>
</dbReference>
<keyword evidence="1" id="KW-0238">DNA-binding</keyword>
<evidence type="ECO:0000313" key="3">
    <source>
        <dbReference type="EMBL" id="MFC0384380.1"/>
    </source>
</evidence>
<dbReference type="PROSITE" id="PS01332">
    <property type="entry name" value="HTH_RRF2_1"/>
    <property type="match status" value="1"/>
</dbReference>
<dbReference type="InterPro" id="IPR030489">
    <property type="entry name" value="TR_Rrf2-type_CS"/>
</dbReference>
<name>A0ABV6IL87_9PROT</name>
<dbReference type="PANTHER" id="PTHR33221:SF5">
    <property type="entry name" value="HTH-TYPE TRANSCRIPTIONAL REGULATOR ISCR"/>
    <property type="match status" value="1"/>
</dbReference>
<dbReference type="PROSITE" id="PS51197">
    <property type="entry name" value="HTH_RRF2_2"/>
    <property type="match status" value="1"/>
</dbReference>
<feature type="region of interest" description="Disordered" evidence="2">
    <location>
        <begin position="1"/>
        <end position="23"/>
    </location>
</feature>
<dbReference type="InterPro" id="IPR036388">
    <property type="entry name" value="WH-like_DNA-bd_sf"/>
</dbReference>
<dbReference type="InterPro" id="IPR036390">
    <property type="entry name" value="WH_DNA-bd_sf"/>
</dbReference>
<dbReference type="PANTHER" id="PTHR33221">
    <property type="entry name" value="WINGED HELIX-TURN-HELIX TRANSCRIPTIONAL REGULATOR, RRF2 FAMILY"/>
    <property type="match status" value="1"/>
</dbReference>
<dbReference type="Gene3D" id="1.10.10.10">
    <property type="entry name" value="Winged helix-like DNA-binding domain superfamily/Winged helix DNA-binding domain"/>
    <property type="match status" value="1"/>
</dbReference>